<accession>A0A1H9VZW3</accession>
<dbReference type="NCBIfam" id="TIGR01444">
    <property type="entry name" value="fkbM_fam"/>
    <property type="match status" value="1"/>
</dbReference>
<sequence>MVVSNTYTVPVTLSWRQRLTFVTRYVLNKTLLLHRDVRSPRLRMLVYEAVYSICRLLGLRPLRMAFLDITRIDSVFGTFHLRPGTIDAACASPAFERPDIDALLAEFDRAVRTRSAVVFVDIGAGLGTYSVTVGNHLRDRPARILAFEPSSSSAALLRRNISTNGLDDVVDVRQRALADGSVTTAILNFDVDEPGSSGLDSSAVAVRNGHVVKERVPVSTLDAELADVAELDLLVLKIDVEGLECVVLRGARDSVARAAETMLLVEDFVDPRVIDHLHADGWLPMMKVTPYNSFWRRLRTTGDTKTAEVGTAIG</sequence>
<reference evidence="3" key="1">
    <citation type="submission" date="2016-10" db="EMBL/GenBank/DDBJ databases">
        <authorList>
            <person name="Varghese N."/>
            <person name="Submissions S."/>
        </authorList>
    </citation>
    <scope>NUCLEOTIDE SEQUENCE [LARGE SCALE GENOMIC DNA]</scope>
    <source>
        <strain evidence="3">CGMCC 4.3525</strain>
    </source>
</reference>
<feature type="domain" description="Methyltransferase FkbM" evidence="1">
    <location>
        <begin position="121"/>
        <end position="266"/>
    </location>
</feature>
<dbReference type="PANTHER" id="PTHR34203:SF15">
    <property type="entry name" value="SLL1173 PROTEIN"/>
    <property type="match status" value="1"/>
</dbReference>
<evidence type="ECO:0000313" key="2">
    <source>
        <dbReference type="EMBL" id="SES27260.1"/>
    </source>
</evidence>
<dbReference type="RefSeq" id="WP_089960800.1">
    <property type="nucleotide sequence ID" value="NZ_FOFR01000029.1"/>
</dbReference>
<dbReference type="GO" id="GO:0008168">
    <property type="term" value="F:methyltransferase activity"/>
    <property type="evidence" value="ECO:0007669"/>
    <property type="project" value="UniProtKB-KW"/>
</dbReference>
<evidence type="ECO:0000313" key="3">
    <source>
        <dbReference type="Proteomes" id="UP000199352"/>
    </source>
</evidence>
<gene>
    <name evidence="2" type="ORF">SAMN05216188_12953</name>
</gene>
<keyword evidence="3" id="KW-1185">Reference proteome</keyword>
<dbReference type="GO" id="GO:0032259">
    <property type="term" value="P:methylation"/>
    <property type="evidence" value="ECO:0007669"/>
    <property type="project" value="UniProtKB-KW"/>
</dbReference>
<name>A0A1H9VZW3_9PSEU</name>
<dbReference type="STRING" id="402600.SAMN05216188_12953"/>
<dbReference type="PANTHER" id="PTHR34203">
    <property type="entry name" value="METHYLTRANSFERASE, FKBM FAMILY PROTEIN"/>
    <property type="match status" value="1"/>
</dbReference>
<organism evidence="2 3">
    <name type="scientific">Lentzea xinjiangensis</name>
    <dbReference type="NCBI Taxonomy" id="402600"/>
    <lineage>
        <taxon>Bacteria</taxon>
        <taxon>Bacillati</taxon>
        <taxon>Actinomycetota</taxon>
        <taxon>Actinomycetes</taxon>
        <taxon>Pseudonocardiales</taxon>
        <taxon>Pseudonocardiaceae</taxon>
        <taxon>Lentzea</taxon>
    </lineage>
</organism>
<dbReference type="Proteomes" id="UP000199352">
    <property type="component" value="Unassembled WGS sequence"/>
</dbReference>
<protein>
    <submittedName>
        <fullName evidence="2">Methyltransferase, FkbM family</fullName>
    </submittedName>
</protein>
<dbReference type="AlphaFoldDB" id="A0A1H9VZW3"/>
<evidence type="ECO:0000259" key="1">
    <source>
        <dbReference type="Pfam" id="PF05050"/>
    </source>
</evidence>
<dbReference type="SUPFAM" id="SSF53335">
    <property type="entry name" value="S-adenosyl-L-methionine-dependent methyltransferases"/>
    <property type="match status" value="1"/>
</dbReference>
<keyword evidence="2" id="KW-0808">Transferase</keyword>
<dbReference type="InterPro" id="IPR052514">
    <property type="entry name" value="SAM-dependent_MTase"/>
</dbReference>
<dbReference type="Gene3D" id="3.40.50.150">
    <property type="entry name" value="Vaccinia Virus protein VP39"/>
    <property type="match status" value="1"/>
</dbReference>
<proteinExistence type="predicted"/>
<dbReference type="Pfam" id="PF05050">
    <property type="entry name" value="Methyltransf_21"/>
    <property type="match status" value="1"/>
</dbReference>
<dbReference type="OrthoDB" id="4703964at2"/>
<dbReference type="InterPro" id="IPR029063">
    <property type="entry name" value="SAM-dependent_MTases_sf"/>
</dbReference>
<dbReference type="InterPro" id="IPR006342">
    <property type="entry name" value="FkbM_mtfrase"/>
</dbReference>
<keyword evidence="2" id="KW-0489">Methyltransferase</keyword>
<dbReference type="EMBL" id="FOFR01000029">
    <property type="protein sequence ID" value="SES27260.1"/>
    <property type="molecule type" value="Genomic_DNA"/>
</dbReference>